<reference evidence="6 7" key="1">
    <citation type="submission" date="2020-08" db="EMBL/GenBank/DDBJ databases">
        <title>Genomic Encyclopedia of Type Strains, Phase IV (KMG-V): Genome sequencing to study the core and pangenomes of soil and plant-associated prokaryotes.</title>
        <authorList>
            <person name="Whitman W."/>
        </authorList>
    </citation>
    <scope>NUCLEOTIDE SEQUENCE [LARGE SCALE GENOMIC DNA]</scope>
    <source>
        <strain evidence="4 7">SEMIA 444</strain>
        <strain evidence="3 6">SEMIA 448</strain>
        <strain evidence="5 8">SEMIA 452</strain>
    </source>
</reference>
<dbReference type="PANTHER" id="PTHR43252:SF7">
    <property type="entry name" value="TRANSCRIPTIONAL REGULATOR YQJI"/>
    <property type="match status" value="1"/>
</dbReference>
<keyword evidence="7" id="KW-1185">Reference proteome</keyword>
<evidence type="ECO:0000313" key="3">
    <source>
        <dbReference type="EMBL" id="MBB4348044.1"/>
    </source>
</evidence>
<keyword evidence="5" id="KW-0238">DNA-binding</keyword>
<evidence type="ECO:0000313" key="8">
    <source>
        <dbReference type="Proteomes" id="UP000576087"/>
    </source>
</evidence>
<feature type="region of interest" description="Disordered" evidence="1">
    <location>
        <begin position="38"/>
        <end position="57"/>
    </location>
</feature>
<dbReference type="InterPro" id="IPR036388">
    <property type="entry name" value="WH-like_DNA-bd_sf"/>
</dbReference>
<dbReference type="EMBL" id="JACIGW010000001">
    <property type="protein sequence ID" value="MBB4348044.1"/>
    <property type="molecule type" value="Genomic_DNA"/>
</dbReference>
<comment type="caution">
    <text evidence="5">The sequence shown here is derived from an EMBL/GenBank/DDBJ whole genome shotgun (WGS) entry which is preliminary data.</text>
</comment>
<dbReference type="AlphaFoldDB" id="A0A7W6UU18"/>
<dbReference type="Proteomes" id="UP000576087">
    <property type="component" value="Unassembled WGS sequence"/>
</dbReference>
<dbReference type="Gene3D" id="1.10.10.10">
    <property type="entry name" value="Winged helix-like DNA-binding domain superfamily/Winged helix DNA-binding domain"/>
    <property type="match status" value="1"/>
</dbReference>
<name>A0A7W6UU18_9HYPH</name>
<gene>
    <name evidence="4" type="ORF">GGE31_000033</name>
    <name evidence="3" type="ORF">GGE33_001752</name>
    <name evidence="5" type="ORF">GGE35_000033</name>
</gene>
<evidence type="ECO:0000313" key="5">
    <source>
        <dbReference type="EMBL" id="MBB4444251.1"/>
    </source>
</evidence>
<dbReference type="PANTHER" id="PTHR43252">
    <property type="entry name" value="TRANSCRIPTIONAL REGULATOR YQJI"/>
    <property type="match status" value="1"/>
</dbReference>
<evidence type="ECO:0000256" key="1">
    <source>
        <dbReference type="SAM" id="MobiDB-lite"/>
    </source>
</evidence>
<proteinExistence type="predicted"/>
<dbReference type="InterPro" id="IPR005149">
    <property type="entry name" value="Tscrpt_reg_PadR_N"/>
</dbReference>
<evidence type="ECO:0000259" key="2">
    <source>
        <dbReference type="Pfam" id="PF03551"/>
    </source>
</evidence>
<evidence type="ECO:0000313" key="6">
    <source>
        <dbReference type="Proteomes" id="UP000520770"/>
    </source>
</evidence>
<feature type="region of interest" description="Disordered" evidence="1">
    <location>
        <begin position="166"/>
        <end position="185"/>
    </location>
</feature>
<sequence>MFGHRFDGRDRCGEHGGRGGSKGFEEIFAARGGPFGRGFGGPGRGGRGGPGGGHGFGDEGDGRIGRFLMQGDLRLLVLALIEKEPRHGYEIIKHIEDMTYGFYAPSPGVIYPTLTYLEEAGYVVSEADGNKKRYAITEEGRAHLEENRSFASTILGRLSELAERIKQRQERNEHHQRREHGPELPRSVDAALLNLREVIAAKLATDERKAGDFVKLLLQMAEDLDRDGNKDTGGLS</sequence>
<accession>A0A7W6UU18</accession>
<protein>
    <submittedName>
        <fullName evidence="5">DNA-binding PadR family transcriptional regulator</fullName>
    </submittedName>
</protein>
<evidence type="ECO:0000313" key="4">
    <source>
        <dbReference type="EMBL" id="MBB4409562.1"/>
    </source>
</evidence>
<dbReference type="SUPFAM" id="SSF46785">
    <property type="entry name" value="Winged helix' DNA-binding domain"/>
    <property type="match status" value="1"/>
</dbReference>
<feature type="domain" description="Transcription regulator PadR N-terminal" evidence="2">
    <location>
        <begin position="77"/>
        <end position="146"/>
    </location>
</feature>
<dbReference type="EMBL" id="JACIHM010000001">
    <property type="protein sequence ID" value="MBB4444251.1"/>
    <property type="molecule type" value="Genomic_DNA"/>
</dbReference>
<dbReference type="GO" id="GO:0003677">
    <property type="term" value="F:DNA binding"/>
    <property type="evidence" value="ECO:0007669"/>
    <property type="project" value="UniProtKB-KW"/>
</dbReference>
<feature type="compositionally biased region" description="Gly residues" evidence="1">
    <location>
        <begin position="38"/>
        <end position="55"/>
    </location>
</feature>
<dbReference type="InterPro" id="IPR036390">
    <property type="entry name" value="WH_DNA-bd_sf"/>
</dbReference>
<dbReference type="RefSeq" id="WP_183822144.1">
    <property type="nucleotide sequence ID" value="NZ_JACIGW010000001.1"/>
</dbReference>
<dbReference type="Pfam" id="PF03551">
    <property type="entry name" value="PadR"/>
    <property type="match status" value="1"/>
</dbReference>
<dbReference type="EMBL" id="JACIGY010000001">
    <property type="protein sequence ID" value="MBB4409562.1"/>
    <property type="molecule type" value="Genomic_DNA"/>
</dbReference>
<dbReference type="Proteomes" id="UP000520770">
    <property type="component" value="Unassembled WGS sequence"/>
</dbReference>
<organism evidence="5 8">
    <name type="scientific">Aliirhizobium cellulosilyticum</name>
    <dbReference type="NCBI Taxonomy" id="393664"/>
    <lineage>
        <taxon>Bacteria</taxon>
        <taxon>Pseudomonadati</taxon>
        <taxon>Pseudomonadota</taxon>
        <taxon>Alphaproteobacteria</taxon>
        <taxon>Hyphomicrobiales</taxon>
        <taxon>Rhizobiaceae</taxon>
        <taxon>Aliirhizobium</taxon>
    </lineage>
</organism>
<evidence type="ECO:0000313" key="7">
    <source>
        <dbReference type="Proteomes" id="UP000524535"/>
    </source>
</evidence>
<dbReference type="Proteomes" id="UP000524535">
    <property type="component" value="Unassembled WGS sequence"/>
</dbReference>